<organism evidence="4 5">
    <name type="scientific">Schistosoma bovis</name>
    <name type="common">Blood fluke</name>
    <dbReference type="NCBI Taxonomy" id="6184"/>
    <lineage>
        <taxon>Eukaryota</taxon>
        <taxon>Metazoa</taxon>
        <taxon>Spiralia</taxon>
        <taxon>Lophotrochozoa</taxon>
        <taxon>Platyhelminthes</taxon>
        <taxon>Trematoda</taxon>
        <taxon>Digenea</taxon>
        <taxon>Strigeidida</taxon>
        <taxon>Schistosomatoidea</taxon>
        <taxon>Schistosomatidae</taxon>
        <taxon>Schistosoma</taxon>
    </lineage>
</organism>
<dbReference type="EMBL" id="QMKO01003677">
    <property type="protein sequence ID" value="RTG81014.1"/>
    <property type="molecule type" value="Genomic_DNA"/>
</dbReference>
<dbReference type="AlphaFoldDB" id="A0A430PZW9"/>
<evidence type="ECO:0000313" key="4">
    <source>
        <dbReference type="EMBL" id="RTG81014.1"/>
    </source>
</evidence>
<dbReference type="GO" id="GO:0003682">
    <property type="term" value="F:chromatin binding"/>
    <property type="evidence" value="ECO:0007669"/>
    <property type="project" value="TreeGrafter"/>
</dbReference>
<dbReference type="GO" id="GO:0045892">
    <property type="term" value="P:negative regulation of DNA-templated transcription"/>
    <property type="evidence" value="ECO:0007669"/>
    <property type="project" value="TreeGrafter"/>
</dbReference>
<sequence length="280" mass="31406">MVARYRPLVANVNSSKKRFSDTSCDTRLNSVPLKGKIFSRQVSQRGTDQPSQNLSVAKKSGSSSVHTSRVQSQPGMVARYRPLVANVNSSKKRFSDTSCDTRLNSVPLKGKIFSRQNPGLSIGAHYLREIDADPVQSSLFFHVPFEVQVPSPSILPGQNVAPEGNFKPGQYLEGIDPHNESLICVLCVSELIGRRVKLHFASYPEKYDFWTTIDSPFLFPVGWCAHNNRQLQPPKEYLEESYHPFNWTSFLAKLGAKPVPRHSFKVPWDSVSCDVKVMLP</sequence>
<dbReference type="InterPro" id="IPR004092">
    <property type="entry name" value="Mbt"/>
</dbReference>
<accession>A0A430PZW9</accession>
<gene>
    <name evidence="4" type="ORF">DC041_0010939</name>
</gene>
<dbReference type="Gene3D" id="2.30.30.140">
    <property type="match status" value="1"/>
</dbReference>
<dbReference type="PANTHER" id="PTHR12247">
    <property type="entry name" value="POLYCOMB GROUP PROTEIN"/>
    <property type="match status" value="1"/>
</dbReference>
<dbReference type="GO" id="GO:0042393">
    <property type="term" value="F:histone binding"/>
    <property type="evidence" value="ECO:0007669"/>
    <property type="project" value="TreeGrafter"/>
</dbReference>
<dbReference type="Pfam" id="PF02820">
    <property type="entry name" value="MBT"/>
    <property type="match status" value="1"/>
</dbReference>
<dbReference type="GO" id="GO:0005634">
    <property type="term" value="C:nucleus"/>
    <property type="evidence" value="ECO:0007669"/>
    <property type="project" value="InterPro"/>
</dbReference>
<dbReference type="PANTHER" id="PTHR12247:SF131">
    <property type="entry name" value="LD05287P"/>
    <property type="match status" value="1"/>
</dbReference>
<feature type="repeat" description="MBT" evidence="2">
    <location>
        <begin position="121"/>
        <end position="234"/>
    </location>
</feature>
<dbReference type="Proteomes" id="UP000290809">
    <property type="component" value="Unassembled WGS sequence"/>
</dbReference>
<evidence type="ECO:0000256" key="1">
    <source>
        <dbReference type="ARBA" id="ARBA00022737"/>
    </source>
</evidence>
<dbReference type="SUPFAM" id="SSF63748">
    <property type="entry name" value="Tudor/PWWP/MBT"/>
    <property type="match status" value="1"/>
</dbReference>
<proteinExistence type="predicted"/>
<dbReference type="SMART" id="SM00561">
    <property type="entry name" value="MBT"/>
    <property type="match status" value="1"/>
</dbReference>
<evidence type="ECO:0000256" key="3">
    <source>
        <dbReference type="SAM" id="MobiDB-lite"/>
    </source>
</evidence>
<reference evidence="4 5" key="1">
    <citation type="journal article" date="2019" name="PLoS Pathog.">
        <title>Genome sequence of the bovine parasite Schistosoma bovis Tanzania.</title>
        <authorList>
            <person name="Oey H."/>
            <person name="Zakrzewski M."/>
            <person name="Gobert G."/>
            <person name="Gravermann K."/>
            <person name="Stoye J."/>
            <person name="Jones M."/>
            <person name="Mcmanus D."/>
            <person name="Krause L."/>
        </authorList>
    </citation>
    <scope>NUCLEOTIDE SEQUENCE [LARGE SCALE GENOMIC DNA]</scope>
    <source>
        <strain evidence="4 5">TAN1997</strain>
    </source>
</reference>
<dbReference type="PROSITE" id="PS51079">
    <property type="entry name" value="MBT"/>
    <property type="match status" value="1"/>
</dbReference>
<feature type="region of interest" description="Disordered" evidence="3">
    <location>
        <begin position="41"/>
        <end position="73"/>
    </location>
</feature>
<dbReference type="InterPro" id="IPR050548">
    <property type="entry name" value="PcG_chromatin_remod_factors"/>
</dbReference>
<dbReference type="STRING" id="6184.A0A430PZW9"/>
<keyword evidence="1" id="KW-0677">Repeat</keyword>
<keyword evidence="5" id="KW-1185">Reference proteome</keyword>
<evidence type="ECO:0000256" key="2">
    <source>
        <dbReference type="PROSITE-ProRule" id="PRU00459"/>
    </source>
</evidence>
<comment type="caution">
    <text evidence="4">The sequence shown here is derived from an EMBL/GenBank/DDBJ whole genome shotgun (WGS) entry which is preliminary data.</text>
</comment>
<protein>
    <submittedName>
        <fullName evidence="4">Uncharacterized protein</fullName>
    </submittedName>
</protein>
<name>A0A430PZW9_SCHBO</name>
<evidence type="ECO:0000313" key="5">
    <source>
        <dbReference type="Proteomes" id="UP000290809"/>
    </source>
</evidence>